<accession>A0A699S9H8</accession>
<evidence type="ECO:0000313" key="2">
    <source>
        <dbReference type="EMBL" id="GFC94112.1"/>
    </source>
</evidence>
<organism evidence="2">
    <name type="scientific">Tanacetum cinerariifolium</name>
    <name type="common">Dalmatian daisy</name>
    <name type="synonym">Chrysanthemum cinerariifolium</name>
    <dbReference type="NCBI Taxonomy" id="118510"/>
    <lineage>
        <taxon>Eukaryota</taxon>
        <taxon>Viridiplantae</taxon>
        <taxon>Streptophyta</taxon>
        <taxon>Embryophyta</taxon>
        <taxon>Tracheophyta</taxon>
        <taxon>Spermatophyta</taxon>
        <taxon>Magnoliopsida</taxon>
        <taxon>eudicotyledons</taxon>
        <taxon>Gunneridae</taxon>
        <taxon>Pentapetalae</taxon>
        <taxon>asterids</taxon>
        <taxon>campanulids</taxon>
        <taxon>Asterales</taxon>
        <taxon>Asteraceae</taxon>
        <taxon>Asteroideae</taxon>
        <taxon>Anthemideae</taxon>
        <taxon>Anthemidinae</taxon>
        <taxon>Tanacetum</taxon>
    </lineage>
</organism>
<evidence type="ECO:0000256" key="1">
    <source>
        <dbReference type="SAM" id="MobiDB-lite"/>
    </source>
</evidence>
<sequence>MDLLLWVLICPKWSVITSTRMDIFQGSVGLPRIQEGMEAMTKVFKQRKSLSTMLLWLSYLRALLLIMRFQPSDGYHDVPSPYTGTFMPPKPDLVFNTSPTSVETDHPAFTVQLSPTEPDQDLSLNNRPP</sequence>
<comment type="caution">
    <text evidence="2">The sequence shown here is derived from an EMBL/GenBank/DDBJ whole genome shotgun (WGS) entry which is preliminary data.</text>
</comment>
<gene>
    <name evidence="2" type="ORF">Tci_866082</name>
</gene>
<proteinExistence type="predicted"/>
<protein>
    <submittedName>
        <fullName evidence="2">Uncharacterized protein</fullName>
    </submittedName>
</protein>
<reference evidence="2" key="1">
    <citation type="journal article" date="2019" name="Sci. Rep.">
        <title>Draft genome of Tanacetum cinerariifolium, the natural source of mosquito coil.</title>
        <authorList>
            <person name="Yamashiro T."/>
            <person name="Shiraishi A."/>
            <person name="Satake H."/>
            <person name="Nakayama K."/>
        </authorList>
    </citation>
    <scope>NUCLEOTIDE SEQUENCE</scope>
</reference>
<dbReference type="EMBL" id="BKCJ011147050">
    <property type="protein sequence ID" value="GFC94112.1"/>
    <property type="molecule type" value="Genomic_DNA"/>
</dbReference>
<name>A0A699S9H8_TANCI</name>
<dbReference type="AlphaFoldDB" id="A0A699S9H8"/>
<feature type="non-terminal residue" evidence="2">
    <location>
        <position position="129"/>
    </location>
</feature>
<feature type="compositionally biased region" description="Polar residues" evidence="1">
    <location>
        <begin position="111"/>
        <end position="129"/>
    </location>
</feature>
<feature type="region of interest" description="Disordered" evidence="1">
    <location>
        <begin position="94"/>
        <end position="129"/>
    </location>
</feature>